<dbReference type="eggNOG" id="COG2911">
    <property type="taxonomic scope" value="Bacteria"/>
</dbReference>
<dbReference type="Gene3D" id="2.60.40.710">
    <property type="entry name" value="Endoglucanase-like"/>
    <property type="match status" value="1"/>
</dbReference>
<dbReference type="SMART" id="SM01067">
    <property type="entry name" value="CBM_3"/>
    <property type="match status" value="1"/>
</dbReference>
<sequence length="419" mass="45868">MKRRNSLWAIGLAVATTSLLTSQLVAATTQVKLEYCNTMASISTNTMGGKIKLTNTSNETINLEDLKVRYYYTVDEPLTQTLWCDHAGLMGSKGYETITSSVTSKFEALSSPTENADTYVEIGFKSGLSQLTPNGTIELQMRITNSSWKNYNQANDYSYEATPNTYIISEHVTLYYKGVLISGSEPRNEGVVDAIVTPLELSYDKNKAVIGACETQITFNGNTLASIKNNGGSLGTSDYSIDDKGILTFNASYLESLAEGDYQLVVSFNAGKSSVIHLQIMDTTDYDFAMTLETLQLKAGEEAIIPIKLNNVSTGINNANLVFTYDKELIEVQEILAGEIVPNSELSFKSAIHQTKGTFNLLFASAKQDGSDLITQSGDMVQVKIKAKKDFTSAPFKVLSMKDIADAQLKKITVLFKVK</sequence>
<dbReference type="CDD" id="cd08548">
    <property type="entry name" value="Type_I_cohesin_like"/>
    <property type="match status" value="1"/>
</dbReference>
<dbReference type="AlphaFoldDB" id="F2JID6"/>
<keyword evidence="2" id="KW-0136">Cellulose degradation</keyword>
<proteinExistence type="predicted"/>
<evidence type="ECO:0000256" key="4">
    <source>
        <dbReference type="ARBA" id="ARBA00023326"/>
    </source>
</evidence>
<keyword evidence="8" id="KW-1185">Reference proteome</keyword>
<reference evidence="7 8" key="1">
    <citation type="journal article" date="2011" name="J. Bacteriol.">
        <title>Complete genome sequence of the cellulose-degrading bacterium Cellulosilyticum lentocellum.</title>
        <authorList>
            <consortium name="US DOE Joint Genome Institute"/>
            <person name="Miller D.A."/>
            <person name="Suen G."/>
            <person name="Bruce D."/>
            <person name="Copeland A."/>
            <person name="Cheng J.F."/>
            <person name="Detter C."/>
            <person name="Goodwin L.A."/>
            <person name="Han C.S."/>
            <person name="Hauser L.J."/>
            <person name="Land M.L."/>
            <person name="Lapidus A."/>
            <person name="Lucas S."/>
            <person name="Meincke L."/>
            <person name="Pitluck S."/>
            <person name="Tapia R."/>
            <person name="Teshima H."/>
            <person name="Woyke T."/>
            <person name="Fox B.G."/>
            <person name="Angert E.R."/>
            <person name="Currie C.R."/>
        </authorList>
    </citation>
    <scope>NUCLEOTIDE SEQUENCE [LARGE SCALE GENOMIC DNA]</scope>
    <source>
        <strain evidence="8">ATCC 49066 / DSM 5427 / NCIMB 11756 / RHM5</strain>
    </source>
</reference>
<evidence type="ECO:0000259" key="6">
    <source>
        <dbReference type="PROSITE" id="PS51172"/>
    </source>
</evidence>
<dbReference type="HOGENOM" id="CLU_655061_0_0_9"/>
<keyword evidence="1 5" id="KW-0732">Signal</keyword>
<dbReference type="InterPro" id="IPR005102">
    <property type="entry name" value="Carbo-bd_X2"/>
</dbReference>
<keyword evidence="4" id="KW-0624">Polysaccharide degradation</keyword>
<name>F2JID6_CELLD</name>
<dbReference type="InterPro" id="IPR014756">
    <property type="entry name" value="Ig_E-set"/>
</dbReference>
<organism evidence="7 8">
    <name type="scientific">Cellulosilyticum lentocellum (strain ATCC 49066 / DSM 5427 / NCIMB 11756 / RHM5)</name>
    <name type="common">Clostridium lentocellum</name>
    <dbReference type="NCBI Taxonomy" id="642492"/>
    <lineage>
        <taxon>Bacteria</taxon>
        <taxon>Bacillati</taxon>
        <taxon>Bacillota</taxon>
        <taxon>Clostridia</taxon>
        <taxon>Lachnospirales</taxon>
        <taxon>Cellulosilyticaceae</taxon>
        <taxon>Cellulosilyticum</taxon>
    </lineage>
</organism>
<dbReference type="EMBL" id="CP002582">
    <property type="protein sequence ID" value="ADZ84302.1"/>
    <property type="molecule type" value="Genomic_DNA"/>
</dbReference>
<dbReference type="Gene3D" id="2.60.40.680">
    <property type="match status" value="1"/>
</dbReference>
<feature type="chain" id="PRO_5003284181" evidence="5">
    <location>
        <begin position="27"/>
        <end position="419"/>
    </location>
</feature>
<dbReference type="Pfam" id="PF03442">
    <property type="entry name" value="CBM_X2"/>
    <property type="match status" value="1"/>
</dbReference>
<evidence type="ECO:0000256" key="2">
    <source>
        <dbReference type="ARBA" id="ARBA00023001"/>
    </source>
</evidence>
<dbReference type="PROSITE" id="PS51172">
    <property type="entry name" value="CBM3"/>
    <property type="match status" value="1"/>
</dbReference>
<dbReference type="RefSeq" id="WP_013657595.1">
    <property type="nucleotide sequence ID" value="NC_015275.1"/>
</dbReference>
<evidence type="ECO:0000313" key="7">
    <source>
        <dbReference type="EMBL" id="ADZ84302.1"/>
    </source>
</evidence>
<dbReference type="GO" id="GO:0030248">
    <property type="term" value="F:cellulose binding"/>
    <property type="evidence" value="ECO:0007669"/>
    <property type="project" value="InterPro"/>
</dbReference>
<evidence type="ECO:0000313" key="8">
    <source>
        <dbReference type="Proteomes" id="UP000008467"/>
    </source>
</evidence>
<keyword evidence="3" id="KW-0119">Carbohydrate metabolism</keyword>
<evidence type="ECO:0000256" key="5">
    <source>
        <dbReference type="SAM" id="SignalP"/>
    </source>
</evidence>
<gene>
    <name evidence="7" type="ordered locus">Clole_2599</name>
</gene>
<dbReference type="InterPro" id="IPR001956">
    <property type="entry name" value="CBM3"/>
</dbReference>
<feature type="signal peptide" evidence="5">
    <location>
        <begin position="1"/>
        <end position="26"/>
    </location>
</feature>
<evidence type="ECO:0000256" key="3">
    <source>
        <dbReference type="ARBA" id="ARBA00023277"/>
    </source>
</evidence>
<dbReference type="Proteomes" id="UP000008467">
    <property type="component" value="Chromosome"/>
</dbReference>
<accession>F2JID6</accession>
<evidence type="ECO:0000256" key="1">
    <source>
        <dbReference type="ARBA" id="ARBA00022729"/>
    </source>
</evidence>
<protein>
    <submittedName>
        <fullName evidence="7">Type 3a cellulose-binding domain protein</fullName>
    </submittedName>
</protein>
<dbReference type="InterPro" id="IPR008965">
    <property type="entry name" value="CBM2/CBM3_carb-bd_dom_sf"/>
</dbReference>
<dbReference type="Gene3D" id="2.60.40.10">
    <property type="entry name" value="Immunoglobulins"/>
    <property type="match status" value="1"/>
</dbReference>
<dbReference type="InterPro" id="IPR013783">
    <property type="entry name" value="Ig-like_fold"/>
</dbReference>
<dbReference type="InterPro" id="IPR036966">
    <property type="entry name" value="CBM3_sf"/>
</dbReference>
<dbReference type="STRING" id="642492.Clole_2599"/>
<dbReference type="SUPFAM" id="SSF81296">
    <property type="entry name" value="E set domains"/>
    <property type="match status" value="1"/>
</dbReference>
<feature type="domain" description="CBM3" evidence="6">
    <location>
        <begin position="27"/>
        <end position="187"/>
    </location>
</feature>
<dbReference type="SUPFAM" id="SSF49384">
    <property type="entry name" value="Carbohydrate-binding domain"/>
    <property type="match status" value="2"/>
</dbReference>
<dbReference type="GO" id="GO:0030245">
    <property type="term" value="P:cellulose catabolic process"/>
    <property type="evidence" value="ECO:0007669"/>
    <property type="project" value="UniProtKB-KW"/>
</dbReference>
<dbReference type="Pfam" id="PF00963">
    <property type="entry name" value="Cohesin"/>
    <property type="match status" value="1"/>
</dbReference>
<dbReference type="KEGG" id="cle:Clole_2599"/>
<dbReference type="InterPro" id="IPR002102">
    <property type="entry name" value="Cohesin_dom"/>
</dbReference>
<dbReference type="Pfam" id="PF00942">
    <property type="entry name" value="CBM_3"/>
    <property type="match status" value="1"/>
</dbReference>